<dbReference type="Pfam" id="PF03600">
    <property type="entry name" value="CitMHS"/>
    <property type="match status" value="1"/>
</dbReference>
<feature type="transmembrane region" description="Helical" evidence="8">
    <location>
        <begin position="241"/>
        <end position="259"/>
    </location>
</feature>
<dbReference type="GO" id="GO:0005886">
    <property type="term" value="C:plasma membrane"/>
    <property type="evidence" value="ECO:0007669"/>
    <property type="project" value="UniProtKB-SubCell"/>
</dbReference>
<evidence type="ECO:0000256" key="6">
    <source>
        <dbReference type="ARBA" id="ARBA00022989"/>
    </source>
</evidence>
<feature type="transmembrane region" description="Helical" evidence="8">
    <location>
        <begin position="167"/>
        <end position="184"/>
    </location>
</feature>
<dbReference type="PATRIC" id="fig|795359.3.peg.622"/>
<keyword evidence="5 8" id="KW-0812">Transmembrane</keyword>
<feature type="transmembrane region" description="Helical" evidence="8">
    <location>
        <begin position="402"/>
        <end position="419"/>
    </location>
</feature>
<feature type="transmembrane region" description="Helical" evidence="8">
    <location>
        <begin position="557"/>
        <end position="578"/>
    </location>
</feature>
<dbReference type="CDD" id="cd01116">
    <property type="entry name" value="P_permease"/>
    <property type="match status" value="1"/>
</dbReference>
<name>F8C4P4_THEGP</name>
<feature type="transmembrane region" description="Helical" evidence="8">
    <location>
        <begin position="431"/>
        <end position="449"/>
    </location>
</feature>
<evidence type="ECO:0000259" key="9">
    <source>
        <dbReference type="Pfam" id="PF03600"/>
    </source>
</evidence>
<evidence type="ECO:0000256" key="2">
    <source>
        <dbReference type="ARBA" id="ARBA00009843"/>
    </source>
</evidence>
<dbReference type="eggNOG" id="COG1055">
    <property type="taxonomic scope" value="Bacteria"/>
</dbReference>
<comment type="subcellular location">
    <subcellularLocation>
        <location evidence="1">Cell membrane</location>
        <topology evidence="1">Multi-pass membrane protein</topology>
    </subcellularLocation>
</comment>
<dbReference type="InterPro" id="IPR004680">
    <property type="entry name" value="Cit_transptr-like_dom"/>
</dbReference>
<dbReference type="Proteomes" id="UP000006583">
    <property type="component" value="Chromosome"/>
</dbReference>
<evidence type="ECO:0000256" key="4">
    <source>
        <dbReference type="ARBA" id="ARBA00022475"/>
    </source>
</evidence>
<evidence type="ECO:0000256" key="8">
    <source>
        <dbReference type="SAM" id="Phobius"/>
    </source>
</evidence>
<evidence type="ECO:0000256" key="7">
    <source>
        <dbReference type="ARBA" id="ARBA00023136"/>
    </source>
</evidence>
<feature type="transmembrane region" description="Helical" evidence="8">
    <location>
        <begin position="375"/>
        <end position="396"/>
    </location>
</feature>
<protein>
    <submittedName>
        <fullName evidence="10">Citrate transporter</fullName>
    </submittedName>
</protein>
<feature type="transmembrane region" description="Helical" evidence="8">
    <location>
        <begin position="322"/>
        <end position="343"/>
    </location>
</feature>
<dbReference type="STRING" id="795359.TOPB45_0612"/>
<organism evidence="10 11">
    <name type="scientific">Thermodesulfobacterium geofontis (strain OPF15)</name>
    <dbReference type="NCBI Taxonomy" id="795359"/>
    <lineage>
        <taxon>Bacteria</taxon>
        <taxon>Pseudomonadati</taxon>
        <taxon>Thermodesulfobacteriota</taxon>
        <taxon>Thermodesulfobacteria</taxon>
        <taxon>Thermodesulfobacteriales</taxon>
        <taxon>Thermodesulfobacteriaceae</taxon>
        <taxon>Thermodesulfobacterium</taxon>
    </lineage>
</organism>
<dbReference type="RefSeq" id="WP_013909414.1">
    <property type="nucleotide sequence ID" value="NC_015682.1"/>
</dbReference>
<dbReference type="InterPro" id="IPR000802">
    <property type="entry name" value="Arsenical_pump_ArsB"/>
</dbReference>
<feature type="transmembrane region" description="Helical" evidence="8">
    <location>
        <begin position="461"/>
        <end position="480"/>
    </location>
</feature>
<keyword evidence="6 8" id="KW-1133">Transmembrane helix</keyword>
<keyword evidence="11" id="KW-1185">Reference proteome</keyword>
<comment type="similarity">
    <text evidence="2">Belongs to the CitM (TC 2.A.11) transporter family.</text>
</comment>
<keyword evidence="3" id="KW-0813">Transport</keyword>
<feature type="transmembrane region" description="Helical" evidence="8">
    <location>
        <begin position="140"/>
        <end position="160"/>
    </location>
</feature>
<evidence type="ECO:0000256" key="5">
    <source>
        <dbReference type="ARBA" id="ARBA00022692"/>
    </source>
</evidence>
<reference evidence="10 11" key="1">
    <citation type="journal article" date="2013" name="Genome Announc.">
        <title>Complete genome sequence of the hyperthermophilic sulfate-reducing bacterium Thermodesulfobacterium geofontis OPF15T.</title>
        <authorList>
            <person name="Elkins J.G."/>
            <person name="Hamilton-Brehm S.D."/>
            <person name="Lucas S."/>
            <person name="Han J."/>
            <person name="Lapidus A."/>
            <person name="Cheng J.F."/>
            <person name="Goodwin L.A."/>
            <person name="Pitluck S."/>
            <person name="Peters L."/>
            <person name="Mikhailova N."/>
            <person name="Davenport K.W."/>
            <person name="Detter J.C."/>
            <person name="Han C.S."/>
            <person name="Tapia R."/>
            <person name="Land M.L."/>
            <person name="Hauser L."/>
            <person name="Kyrpides N.C."/>
            <person name="Ivanova N.N."/>
            <person name="Pagani I."/>
            <person name="Bruce D."/>
            <person name="Woyke T."/>
            <person name="Cottingham R.W."/>
        </authorList>
    </citation>
    <scope>NUCLEOTIDE SEQUENCE [LARGE SCALE GENOMIC DNA]</scope>
    <source>
        <strain evidence="10 11">OPF15</strain>
    </source>
</reference>
<feature type="transmembrane region" description="Helical" evidence="8">
    <location>
        <begin position="516"/>
        <end position="545"/>
    </location>
</feature>
<dbReference type="OrthoDB" id="9765532at2"/>
<dbReference type="AlphaFoldDB" id="F8C4P4"/>
<evidence type="ECO:0000256" key="1">
    <source>
        <dbReference type="ARBA" id="ARBA00004651"/>
    </source>
</evidence>
<keyword evidence="7 8" id="KW-0472">Membrane</keyword>
<dbReference type="PRINTS" id="PR00758">
    <property type="entry name" value="ARSENICPUMP"/>
</dbReference>
<dbReference type="KEGG" id="top:TOPB45_0612"/>
<dbReference type="GO" id="GO:0015105">
    <property type="term" value="F:arsenite transmembrane transporter activity"/>
    <property type="evidence" value="ECO:0007669"/>
    <property type="project" value="InterPro"/>
</dbReference>
<sequence>MKRLFIILFFLAFLSNIPILNILAFAEKPQKDLDIFYISGRILDPHKEPVKEAELRILIDRKPHKLIVEHKEVDKVLTSSHGTFQIEFHLPKGVIENTKIQLEIVKNSYKKTLVDLKKEDFAVKENQFYLKKDIMIERKFGSAFWIATLVFLITYTLISFEILHRTVAAMIGAATMLILTYTLGNFNPEFHIISFERAIEAIDMNVIFLLLGMMIIVGILKHTGIFQWCAYMSYKIAKGNVMALVIISCLFIAFTSAFLDNVTIMLLYTPVLIEIAIALKINPLSLLIPGIMASNAGGTATLIGDPPNIMIGSYAGLTFMQFVYALTPVIIICMIVLVVYNKFFYAKEYEKGKVEDIDSFINYLKEEYKIKDRSLLTYGLFVMVIVIAFFVTHGIWHMEVSIPALFGAGLLFTYSILTKKVNLLELIEKDIEWTTLLFFIFLFMLVGALEEVGLLAVIADWVYKLSAGNLTIAVCLILWVSAIMSAFVDNIPFTATMLPIVAYLTKVIPGAESNVLWWALALGACLGGNGTMIGASANVVTIGIAESLGYKISFLGFIKYAFIYMLITIIICNIWLLIFY</sequence>
<gene>
    <name evidence="10" type="ordered locus">TOPB45_0612</name>
</gene>
<dbReference type="PANTHER" id="PTHR43568">
    <property type="entry name" value="P PROTEIN"/>
    <property type="match status" value="1"/>
</dbReference>
<evidence type="ECO:0000256" key="3">
    <source>
        <dbReference type="ARBA" id="ARBA00022448"/>
    </source>
</evidence>
<proteinExistence type="inferred from homology"/>
<dbReference type="PANTHER" id="PTHR43568:SF1">
    <property type="entry name" value="P PROTEIN"/>
    <property type="match status" value="1"/>
</dbReference>
<dbReference type="EMBL" id="CP002829">
    <property type="protein sequence ID" value="AEH22714.1"/>
    <property type="molecule type" value="Genomic_DNA"/>
</dbReference>
<feature type="domain" description="Citrate transporter-like" evidence="9">
    <location>
        <begin position="155"/>
        <end position="523"/>
    </location>
</feature>
<dbReference type="InterPro" id="IPR051475">
    <property type="entry name" value="Diverse_Ion_Transporter"/>
</dbReference>
<keyword evidence="4" id="KW-1003">Cell membrane</keyword>
<evidence type="ECO:0000313" key="11">
    <source>
        <dbReference type="Proteomes" id="UP000006583"/>
    </source>
</evidence>
<accession>F8C4P4</accession>
<feature type="transmembrane region" description="Helical" evidence="8">
    <location>
        <begin position="204"/>
        <end position="220"/>
    </location>
</feature>
<dbReference type="HOGENOM" id="CLU_011920_4_0_0"/>
<evidence type="ECO:0000313" key="10">
    <source>
        <dbReference type="EMBL" id="AEH22714.1"/>
    </source>
</evidence>